<evidence type="ECO:0000256" key="1">
    <source>
        <dbReference type="SAM" id="Phobius"/>
    </source>
</evidence>
<feature type="transmembrane region" description="Helical" evidence="1">
    <location>
        <begin position="57"/>
        <end position="78"/>
    </location>
</feature>
<dbReference type="Pfam" id="PF13426">
    <property type="entry name" value="PAS_9"/>
    <property type="match status" value="1"/>
</dbReference>
<dbReference type="InterPro" id="IPR000014">
    <property type="entry name" value="PAS"/>
</dbReference>
<evidence type="ECO:0000259" key="2">
    <source>
        <dbReference type="PROSITE" id="PS50113"/>
    </source>
</evidence>
<dbReference type="InterPro" id="IPR000700">
    <property type="entry name" value="PAS-assoc_C"/>
</dbReference>
<protein>
    <submittedName>
        <fullName evidence="5">Diguanylate cyclase (GGDEF)-like protein/PAS domain S-box-containing protein</fullName>
    </submittedName>
</protein>
<organism evidence="5 6">
    <name type="scientific">Allocatelliglobosispora scoriae</name>
    <dbReference type="NCBI Taxonomy" id="643052"/>
    <lineage>
        <taxon>Bacteria</taxon>
        <taxon>Bacillati</taxon>
        <taxon>Actinomycetota</taxon>
        <taxon>Actinomycetes</taxon>
        <taxon>Micromonosporales</taxon>
        <taxon>Micromonosporaceae</taxon>
        <taxon>Allocatelliglobosispora</taxon>
    </lineage>
</organism>
<dbReference type="CDD" id="cd01949">
    <property type="entry name" value="GGDEF"/>
    <property type="match status" value="1"/>
</dbReference>
<evidence type="ECO:0000259" key="3">
    <source>
        <dbReference type="PROSITE" id="PS50883"/>
    </source>
</evidence>
<dbReference type="InterPro" id="IPR035919">
    <property type="entry name" value="EAL_sf"/>
</dbReference>
<keyword evidence="1" id="KW-0472">Membrane</keyword>
<dbReference type="SMART" id="SM00091">
    <property type="entry name" value="PAS"/>
    <property type="match status" value="1"/>
</dbReference>
<dbReference type="EMBL" id="JACHMN010000003">
    <property type="protein sequence ID" value="MBB5873015.1"/>
    <property type="molecule type" value="Genomic_DNA"/>
</dbReference>
<dbReference type="InterPro" id="IPR029787">
    <property type="entry name" value="Nucleotide_cyclase"/>
</dbReference>
<dbReference type="SMART" id="SM00052">
    <property type="entry name" value="EAL"/>
    <property type="match status" value="1"/>
</dbReference>
<dbReference type="PANTHER" id="PTHR44757">
    <property type="entry name" value="DIGUANYLATE CYCLASE DGCP"/>
    <property type="match status" value="1"/>
</dbReference>
<comment type="caution">
    <text evidence="5">The sequence shown here is derived from an EMBL/GenBank/DDBJ whole genome shotgun (WGS) entry which is preliminary data.</text>
</comment>
<feature type="transmembrane region" description="Helical" evidence="1">
    <location>
        <begin position="258"/>
        <end position="276"/>
    </location>
</feature>
<dbReference type="InterPro" id="IPR001633">
    <property type="entry name" value="EAL_dom"/>
</dbReference>
<dbReference type="NCBIfam" id="TIGR00254">
    <property type="entry name" value="GGDEF"/>
    <property type="match status" value="1"/>
</dbReference>
<dbReference type="PROSITE" id="PS50887">
    <property type="entry name" value="GGDEF"/>
    <property type="match status" value="1"/>
</dbReference>
<feature type="transmembrane region" description="Helical" evidence="1">
    <location>
        <begin position="220"/>
        <end position="237"/>
    </location>
</feature>
<dbReference type="AlphaFoldDB" id="A0A841BZA3"/>
<dbReference type="PROSITE" id="PS50113">
    <property type="entry name" value="PAC"/>
    <property type="match status" value="1"/>
</dbReference>
<dbReference type="RefSeq" id="WP_221470560.1">
    <property type="nucleotide sequence ID" value="NZ_JACHMN010000003.1"/>
</dbReference>
<feature type="transmembrane region" description="Helical" evidence="1">
    <location>
        <begin position="160"/>
        <end position="178"/>
    </location>
</feature>
<dbReference type="SMART" id="SM00267">
    <property type="entry name" value="GGDEF"/>
    <property type="match status" value="1"/>
</dbReference>
<sequence>MSTRRLMIAYAAWMLALSVAFYAAPEQHLLIWGAVGVSSAAAVLFGVYRYRPRRRWPWYLIAAAILVFCAGDATYNILTQYRGYSNPYPSLGDAFYLAMFPLLGAGVWGLSRSGAAGRDRGSAIDAFIFTASFSLLWWIFLIGPHVSNPDLTTLQRMVSIAYPIGDILILATVGRLVAMVRFSPTVVMLTIGGISLLITDVIYGLIQLHGDWAVGGPVDAGWLLFYGLWGAAALHPSMAELTEPRIVRPRAPSRRRQIILSLMALIPPMVLLVEVVDGEVRHGSAIAIIGIVATGLVLVRLLVLLDAYRRGALRADGVRKASAALVSADDVDGVIDGLRGAVSKLVADGEKYRLAVVMNDGTCPELFTEMIGRDTQVRYTSSLPDRVGTALGGFEVTLVCPLALDDRPMGDPVIGVLLIGAPEASLGYLQAPMEVMASQAALAIERITLSGEIIRRNSEQYFRTLVQNTADVILIVEPGTHTIRYASPSAEQFLGSAEIVGMHLEDLVQPEPGAARAELSLNVVGDEAYEADWSIVRKDGSQVQAQVSARDLTAEPTVAGIVVTLRDVTEERRMAAELTHRAFHDSLTGLANRVFFQERLAAATERAQGSGNTLGILFLDIDDFKAVNDTFGHDYGDRLLAAVGQRLASVVRAQDTAARLGGDEFAALIEEAPNATAVEEVANRIVTVLSEPFVIDGRLVSGVSSIGVATSTGSIPGKDLLRQADLALYVAKGEGKGRWKRYQPELHAAFVEKLELRSALDQALARSEFILEYQPIITLSTGATAGFEALLRWDHPTRGRLLPGEFIEVAEESGLIVPLGGWVLAQAMAAAVRWQLVAGAAEQGAPWHAAPYVSINVSVRQFRTPGFVASVRDALTSSGLSPRRLMLEITESLLLRDDDQVWGDLAELRKLGIRVAIDDFGTGYSSLSYLRHVPLDVVKIDRLFTSGITSSTQQAALVDGIVRLAHTLGLAVIAEGIESSAERDLLERIGCAYGQGFLFARSLSFVATEEWVAARQGAS</sequence>
<dbReference type="InterPro" id="IPR000160">
    <property type="entry name" value="GGDEF_dom"/>
</dbReference>
<evidence type="ECO:0000313" key="6">
    <source>
        <dbReference type="Proteomes" id="UP000587527"/>
    </source>
</evidence>
<dbReference type="SUPFAM" id="SSF55785">
    <property type="entry name" value="PYP-like sensor domain (PAS domain)"/>
    <property type="match status" value="1"/>
</dbReference>
<dbReference type="Gene3D" id="3.30.450.20">
    <property type="entry name" value="PAS domain"/>
    <property type="match status" value="1"/>
</dbReference>
<dbReference type="PANTHER" id="PTHR44757:SF2">
    <property type="entry name" value="BIOFILM ARCHITECTURE MAINTENANCE PROTEIN MBAA"/>
    <property type="match status" value="1"/>
</dbReference>
<dbReference type="Gene3D" id="3.30.70.270">
    <property type="match status" value="1"/>
</dbReference>
<evidence type="ECO:0000259" key="4">
    <source>
        <dbReference type="PROSITE" id="PS50887"/>
    </source>
</evidence>
<feature type="transmembrane region" description="Helical" evidence="1">
    <location>
        <begin position="282"/>
        <end position="305"/>
    </location>
</feature>
<accession>A0A841BZA3</accession>
<feature type="domain" description="PAC" evidence="2">
    <location>
        <begin position="529"/>
        <end position="580"/>
    </location>
</feature>
<dbReference type="SUPFAM" id="SSF55073">
    <property type="entry name" value="Nucleotide cyclase"/>
    <property type="match status" value="1"/>
</dbReference>
<evidence type="ECO:0000313" key="5">
    <source>
        <dbReference type="EMBL" id="MBB5873015.1"/>
    </source>
</evidence>
<dbReference type="Proteomes" id="UP000587527">
    <property type="component" value="Unassembled WGS sequence"/>
</dbReference>
<dbReference type="Pfam" id="PF00990">
    <property type="entry name" value="GGDEF"/>
    <property type="match status" value="1"/>
</dbReference>
<name>A0A841BZA3_9ACTN</name>
<dbReference type="CDD" id="cd00130">
    <property type="entry name" value="PAS"/>
    <property type="match status" value="1"/>
</dbReference>
<dbReference type="InterPro" id="IPR052155">
    <property type="entry name" value="Biofilm_reg_signaling"/>
</dbReference>
<feature type="transmembrane region" description="Helical" evidence="1">
    <location>
        <begin position="185"/>
        <end position="208"/>
    </location>
</feature>
<keyword evidence="6" id="KW-1185">Reference proteome</keyword>
<keyword evidence="1" id="KW-1133">Transmembrane helix</keyword>
<dbReference type="CDD" id="cd01948">
    <property type="entry name" value="EAL"/>
    <property type="match status" value="1"/>
</dbReference>
<feature type="transmembrane region" description="Helical" evidence="1">
    <location>
        <begin position="30"/>
        <end position="50"/>
    </location>
</feature>
<dbReference type="Pfam" id="PF00563">
    <property type="entry name" value="EAL"/>
    <property type="match status" value="1"/>
</dbReference>
<feature type="domain" description="EAL" evidence="3">
    <location>
        <begin position="753"/>
        <end position="1016"/>
    </location>
</feature>
<feature type="transmembrane region" description="Helical" evidence="1">
    <location>
        <begin position="94"/>
        <end position="111"/>
    </location>
</feature>
<dbReference type="InterPro" id="IPR043128">
    <property type="entry name" value="Rev_trsase/Diguanyl_cyclase"/>
</dbReference>
<dbReference type="PROSITE" id="PS50883">
    <property type="entry name" value="EAL"/>
    <property type="match status" value="1"/>
</dbReference>
<dbReference type="InterPro" id="IPR035965">
    <property type="entry name" value="PAS-like_dom_sf"/>
</dbReference>
<feature type="transmembrane region" description="Helical" evidence="1">
    <location>
        <begin position="7"/>
        <end position="24"/>
    </location>
</feature>
<feature type="transmembrane region" description="Helical" evidence="1">
    <location>
        <begin position="123"/>
        <end position="140"/>
    </location>
</feature>
<keyword evidence="1" id="KW-0812">Transmembrane</keyword>
<feature type="domain" description="GGDEF" evidence="4">
    <location>
        <begin position="612"/>
        <end position="744"/>
    </location>
</feature>
<reference evidence="5 6" key="1">
    <citation type="submission" date="2020-08" db="EMBL/GenBank/DDBJ databases">
        <title>Sequencing the genomes of 1000 actinobacteria strains.</title>
        <authorList>
            <person name="Klenk H.-P."/>
        </authorList>
    </citation>
    <scope>NUCLEOTIDE SEQUENCE [LARGE SCALE GENOMIC DNA]</scope>
    <source>
        <strain evidence="5 6">DSM 45362</strain>
    </source>
</reference>
<gene>
    <name evidence="5" type="ORF">F4553_006449</name>
</gene>
<dbReference type="NCBIfam" id="TIGR00229">
    <property type="entry name" value="sensory_box"/>
    <property type="match status" value="1"/>
</dbReference>
<dbReference type="SUPFAM" id="SSF141868">
    <property type="entry name" value="EAL domain-like"/>
    <property type="match status" value="1"/>
</dbReference>
<dbReference type="Gene3D" id="3.20.20.450">
    <property type="entry name" value="EAL domain"/>
    <property type="match status" value="1"/>
</dbReference>
<proteinExistence type="predicted"/>